<reference evidence="2" key="1">
    <citation type="journal article" date="2019" name="bioRxiv">
        <title>The Genome of the Zebra Mussel, Dreissena polymorpha: A Resource for Invasive Species Research.</title>
        <authorList>
            <person name="McCartney M.A."/>
            <person name="Auch B."/>
            <person name="Kono T."/>
            <person name="Mallez S."/>
            <person name="Zhang Y."/>
            <person name="Obille A."/>
            <person name="Becker A."/>
            <person name="Abrahante J.E."/>
            <person name="Garbe J."/>
            <person name="Badalamenti J.P."/>
            <person name="Herman A."/>
            <person name="Mangelson H."/>
            <person name="Liachko I."/>
            <person name="Sullivan S."/>
            <person name="Sone E.D."/>
            <person name="Koren S."/>
            <person name="Silverstein K.A.T."/>
            <person name="Beckman K.B."/>
            <person name="Gohl D.M."/>
        </authorList>
    </citation>
    <scope>NUCLEOTIDE SEQUENCE</scope>
    <source>
        <strain evidence="2">Duluth1</strain>
        <tissue evidence="2">Whole animal</tissue>
    </source>
</reference>
<accession>A0A9D4BQK6</accession>
<reference evidence="2" key="2">
    <citation type="submission" date="2020-11" db="EMBL/GenBank/DDBJ databases">
        <authorList>
            <person name="McCartney M.A."/>
            <person name="Auch B."/>
            <person name="Kono T."/>
            <person name="Mallez S."/>
            <person name="Becker A."/>
            <person name="Gohl D.M."/>
            <person name="Silverstein K.A.T."/>
            <person name="Koren S."/>
            <person name="Bechman K.B."/>
            <person name="Herman A."/>
            <person name="Abrahante J.E."/>
            <person name="Garbe J."/>
        </authorList>
    </citation>
    <scope>NUCLEOTIDE SEQUENCE</scope>
    <source>
        <strain evidence="2">Duluth1</strain>
        <tissue evidence="2">Whole animal</tissue>
    </source>
</reference>
<gene>
    <name evidence="2" type="ORF">DPMN_079975</name>
</gene>
<organism evidence="2 3">
    <name type="scientific">Dreissena polymorpha</name>
    <name type="common">Zebra mussel</name>
    <name type="synonym">Mytilus polymorpha</name>
    <dbReference type="NCBI Taxonomy" id="45954"/>
    <lineage>
        <taxon>Eukaryota</taxon>
        <taxon>Metazoa</taxon>
        <taxon>Spiralia</taxon>
        <taxon>Lophotrochozoa</taxon>
        <taxon>Mollusca</taxon>
        <taxon>Bivalvia</taxon>
        <taxon>Autobranchia</taxon>
        <taxon>Heteroconchia</taxon>
        <taxon>Euheterodonta</taxon>
        <taxon>Imparidentia</taxon>
        <taxon>Neoheterodontei</taxon>
        <taxon>Myida</taxon>
        <taxon>Dreissenoidea</taxon>
        <taxon>Dreissenidae</taxon>
        <taxon>Dreissena</taxon>
    </lineage>
</organism>
<keyword evidence="3" id="KW-1185">Reference proteome</keyword>
<dbReference type="Proteomes" id="UP000828390">
    <property type="component" value="Unassembled WGS sequence"/>
</dbReference>
<proteinExistence type="predicted"/>
<evidence type="ECO:0000313" key="3">
    <source>
        <dbReference type="Proteomes" id="UP000828390"/>
    </source>
</evidence>
<feature type="region of interest" description="Disordered" evidence="1">
    <location>
        <begin position="1"/>
        <end position="20"/>
    </location>
</feature>
<dbReference type="AlphaFoldDB" id="A0A9D4BQK6"/>
<protein>
    <submittedName>
        <fullName evidence="2">Uncharacterized protein</fullName>
    </submittedName>
</protein>
<dbReference type="EMBL" id="JAIWYP010000015">
    <property type="protein sequence ID" value="KAH3704914.1"/>
    <property type="molecule type" value="Genomic_DNA"/>
</dbReference>
<feature type="region of interest" description="Disordered" evidence="1">
    <location>
        <begin position="38"/>
        <end position="57"/>
    </location>
</feature>
<evidence type="ECO:0000256" key="1">
    <source>
        <dbReference type="SAM" id="MobiDB-lite"/>
    </source>
</evidence>
<feature type="compositionally biased region" description="Polar residues" evidence="1">
    <location>
        <begin position="42"/>
        <end position="57"/>
    </location>
</feature>
<name>A0A9D4BQK6_DREPO</name>
<comment type="caution">
    <text evidence="2">The sequence shown here is derived from an EMBL/GenBank/DDBJ whole genome shotgun (WGS) entry which is preliminary data.</text>
</comment>
<sequence>MLPNDAQRTPHDGQKTITKAHHEHLVVAAIGVGTGDGLGNIGANQPTDQPTDQHTGQKQYVPHYYNTKKLTCTNQINVFTKFHWEGHGDGLVVSSKKNAPPPW</sequence>
<evidence type="ECO:0000313" key="2">
    <source>
        <dbReference type="EMBL" id="KAH3704914.1"/>
    </source>
</evidence>